<feature type="binding site" evidence="8">
    <location>
        <position position="109"/>
    </location>
    <ligand>
        <name>FMN</name>
        <dbReference type="ChEBI" id="CHEBI:58210"/>
    </ligand>
</feature>
<evidence type="ECO:0000256" key="2">
    <source>
        <dbReference type="ARBA" id="ARBA00004685"/>
    </source>
</evidence>
<comment type="similarity">
    <text evidence="4">Belongs to the FMN-dependent alpha-hydroxy acid dehydrogenase family.</text>
</comment>
<evidence type="ECO:0000313" key="11">
    <source>
        <dbReference type="Proteomes" id="UP000717696"/>
    </source>
</evidence>
<dbReference type="PROSITE" id="PS51349">
    <property type="entry name" value="FMN_HYDROXY_ACID_DH_2"/>
    <property type="match status" value="1"/>
</dbReference>
<comment type="caution">
    <text evidence="10">The sequence shown here is derived from an EMBL/GenBank/DDBJ whole genome shotgun (WGS) entry which is preliminary data.</text>
</comment>
<organism evidence="10 11">
    <name type="scientific">Dactylonectria estremocensis</name>
    <dbReference type="NCBI Taxonomy" id="1079267"/>
    <lineage>
        <taxon>Eukaryota</taxon>
        <taxon>Fungi</taxon>
        <taxon>Dikarya</taxon>
        <taxon>Ascomycota</taxon>
        <taxon>Pezizomycotina</taxon>
        <taxon>Sordariomycetes</taxon>
        <taxon>Hypocreomycetidae</taxon>
        <taxon>Hypocreales</taxon>
        <taxon>Nectriaceae</taxon>
        <taxon>Dactylonectria</taxon>
    </lineage>
</organism>
<dbReference type="PANTHER" id="PTHR10578">
    <property type="entry name" value="S -2-HYDROXY-ACID OXIDASE-RELATED"/>
    <property type="match status" value="1"/>
</dbReference>
<dbReference type="InterPro" id="IPR037396">
    <property type="entry name" value="FMN_HAD"/>
</dbReference>
<reference evidence="10" key="1">
    <citation type="journal article" date="2021" name="Nat. Commun.">
        <title>Genetic determinants of endophytism in the Arabidopsis root mycobiome.</title>
        <authorList>
            <person name="Mesny F."/>
            <person name="Miyauchi S."/>
            <person name="Thiergart T."/>
            <person name="Pickel B."/>
            <person name="Atanasova L."/>
            <person name="Karlsson M."/>
            <person name="Huettel B."/>
            <person name="Barry K.W."/>
            <person name="Haridas S."/>
            <person name="Chen C."/>
            <person name="Bauer D."/>
            <person name="Andreopoulos W."/>
            <person name="Pangilinan J."/>
            <person name="LaButti K."/>
            <person name="Riley R."/>
            <person name="Lipzen A."/>
            <person name="Clum A."/>
            <person name="Drula E."/>
            <person name="Henrissat B."/>
            <person name="Kohler A."/>
            <person name="Grigoriev I.V."/>
            <person name="Martin F.M."/>
            <person name="Hacquard S."/>
        </authorList>
    </citation>
    <scope>NUCLEOTIDE SEQUENCE</scope>
    <source>
        <strain evidence="10">MPI-CAGE-AT-0021</strain>
    </source>
</reference>
<dbReference type="InterPro" id="IPR013785">
    <property type="entry name" value="Aldolase_TIM"/>
</dbReference>
<dbReference type="GO" id="GO:0010181">
    <property type="term" value="F:FMN binding"/>
    <property type="evidence" value="ECO:0007669"/>
    <property type="project" value="InterPro"/>
</dbReference>
<evidence type="ECO:0000256" key="4">
    <source>
        <dbReference type="ARBA" id="ARBA00024042"/>
    </source>
</evidence>
<keyword evidence="8" id="KW-0285">Flavoprotein</keyword>
<evidence type="ECO:0000256" key="3">
    <source>
        <dbReference type="ARBA" id="ARBA00023002"/>
    </source>
</evidence>
<name>A0A9P9DJJ2_9HYPO</name>
<dbReference type="InterPro" id="IPR000262">
    <property type="entry name" value="FMN-dep_DH"/>
</dbReference>
<dbReference type="Proteomes" id="UP000717696">
    <property type="component" value="Unassembled WGS sequence"/>
</dbReference>
<evidence type="ECO:0000313" key="10">
    <source>
        <dbReference type="EMBL" id="KAH7120369.1"/>
    </source>
</evidence>
<evidence type="ECO:0000259" key="9">
    <source>
        <dbReference type="PROSITE" id="PS51349"/>
    </source>
</evidence>
<feature type="binding site" evidence="8">
    <location>
        <position position="169"/>
    </location>
    <ligand>
        <name>glyoxylate</name>
        <dbReference type="ChEBI" id="CHEBI:36655"/>
    </ligand>
</feature>
<dbReference type="InterPro" id="IPR008259">
    <property type="entry name" value="FMN_hydac_DH_AS"/>
</dbReference>
<dbReference type="InterPro" id="IPR012133">
    <property type="entry name" value="Alpha-hydoxy_acid_DH_FMN"/>
</dbReference>
<feature type="binding site" evidence="8">
    <location>
        <position position="132"/>
    </location>
    <ligand>
        <name>glyoxylate</name>
        <dbReference type="ChEBI" id="CHEBI:36655"/>
    </ligand>
</feature>
<dbReference type="SUPFAM" id="SSF51395">
    <property type="entry name" value="FMN-linked oxidoreductases"/>
    <property type="match status" value="1"/>
</dbReference>
<proteinExistence type="inferred from homology"/>
<sequence>MASLGIQCIRDLEEAASRKMSIMVRDFVNEGADDCQTVRDNEEAWSRYRIRPRVMRDVRIIDTSTELLSSSVPYPFSIGPASMQKLCHPDGEVATSKAAAALNLPMGVSTFATATLEDVIAPRAPGIPYIMQLYVFRDRTITEALVRRAEKAGFEALAVTADAPVHGKRRNEVRNRFRIPDEVWFENFDREGFMLPMDVENKKAASSTAGGVPKDSADGNQSGFLNDSGLEWDKDIAWLRSITNLKIFVKGVLTGEDTQLAIKHGVDGIIVSNHGGRQLDGVVTTAEVLPEIVAAARGRVPIHVDGGIRKGTDIFKALALGADFVWVSRPSLWGLAYDGQKGVELAMRILIEEFKRTMALTGCVKVSDITPEFLVDDVKRTTRSRL</sequence>
<dbReference type="CDD" id="cd02809">
    <property type="entry name" value="alpha_hydroxyacid_oxid_FMN"/>
    <property type="match status" value="1"/>
</dbReference>
<dbReference type="GO" id="GO:0016491">
    <property type="term" value="F:oxidoreductase activity"/>
    <property type="evidence" value="ECO:0007669"/>
    <property type="project" value="UniProtKB-KW"/>
</dbReference>
<comment type="pathway">
    <text evidence="2">Mycotoxin biosynthesis.</text>
</comment>
<dbReference type="OrthoDB" id="1925334at2759"/>
<dbReference type="PANTHER" id="PTHR10578:SF149">
    <property type="entry name" value="2-HYDROXYACID OXIDASE 2"/>
    <property type="match status" value="1"/>
</dbReference>
<evidence type="ECO:0000256" key="5">
    <source>
        <dbReference type="ARBA" id="ARBA00073420"/>
    </source>
</evidence>
<feature type="binding site" evidence="8">
    <location>
        <position position="272"/>
    </location>
    <ligand>
        <name>FMN</name>
        <dbReference type="ChEBI" id="CHEBI:58210"/>
    </ligand>
</feature>
<comment type="cofactor">
    <cofactor evidence="1">
        <name>FMN</name>
        <dbReference type="ChEBI" id="CHEBI:58210"/>
    </cofactor>
</comment>
<feature type="domain" description="FMN hydroxy acid dehydrogenase" evidence="9">
    <location>
        <begin position="1"/>
        <end position="379"/>
    </location>
</feature>
<dbReference type="GO" id="GO:0005737">
    <property type="term" value="C:cytoplasm"/>
    <property type="evidence" value="ECO:0007669"/>
    <property type="project" value="UniProtKB-ARBA"/>
</dbReference>
<keyword evidence="11" id="KW-1185">Reference proteome</keyword>
<evidence type="ECO:0000256" key="1">
    <source>
        <dbReference type="ARBA" id="ARBA00001917"/>
    </source>
</evidence>
<gene>
    <name evidence="10" type="ORF">B0J13DRAFT_163202</name>
</gene>
<dbReference type="PIRSF" id="PIRSF000138">
    <property type="entry name" value="Al-hdrx_acd_dh"/>
    <property type="match status" value="1"/>
</dbReference>
<feature type="binding site" evidence="8">
    <location>
        <position position="274"/>
    </location>
    <ligand>
        <name>glyoxylate</name>
        <dbReference type="ChEBI" id="CHEBI:36655"/>
    </ligand>
</feature>
<feature type="binding site" evidence="8">
    <location>
        <begin position="305"/>
        <end position="309"/>
    </location>
    <ligand>
        <name>FMN</name>
        <dbReference type="ChEBI" id="CHEBI:58210"/>
    </ligand>
</feature>
<dbReference type="EMBL" id="JAGMUU010000028">
    <property type="protein sequence ID" value="KAH7120369.1"/>
    <property type="molecule type" value="Genomic_DNA"/>
</dbReference>
<dbReference type="AlphaFoldDB" id="A0A9P9DJJ2"/>
<feature type="active site" description="Proton acceptor" evidence="7">
    <location>
        <position position="274"/>
    </location>
</feature>
<feature type="binding site" evidence="8">
    <location>
        <position position="250"/>
    </location>
    <ligand>
        <name>FMN</name>
        <dbReference type="ChEBI" id="CHEBI:58210"/>
    </ligand>
</feature>
<dbReference type="PROSITE" id="PS00557">
    <property type="entry name" value="FMN_HYDROXY_ACID_DH_1"/>
    <property type="match status" value="1"/>
</dbReference>
<feature type="binding site" evidence="8">
    <location>
        <position position="160"/>
    </location>
    <ligand>
        <name>FMN</name>
        <dbReference type="ChEBI" id="CHEBI:58210"/>
    </ligand>
</feature>
<evidence type="ECO:0000256" key="7">
    <source>
        <dbReference type="PIRSR" id="PIRSR000138-1"/>
    </source>
</evidence>
<keyword evidence="8" id="KW-0288">FMN</keyword>
<evidence type="ECO:0000256" key="6">
    <source>
        <dbReference type="ARBA" id="ARBA00083297"/>
    </source>
</evidence>
<accession>A0A9P9DJJ2</accession>
<feature type="binding site" evidence="8">
    <location>
        <position position="277"/>
    </location>
    <ligand>
        <name>glyoxylate</name>
        <dbReference type="ChEBI" id="CHEBI:36655"/>
    </ligand>
</feature>
<dbReference type="FunFam" id="3.20.20.70:FF:000056">
    <property type="entry name" value="hydroxyacid oxidase 2"/>
    <property type="match status" value="1"/>
</dbReference>
<dbReference type="Pfam" id="PF01070">
    <property type="entry name" value="FMN_dh"/>
    <property type="match status" value="1"/>
</dbReference>
<protein>
    <recommendedName>
        <fullName evidence="5">Oxidase FUB9</fullName>
    </recommendedName>
    <alternativeName>
        <fullName evidence="6">Fusaric acid biosynthesis protein 9</fullName>
    </alternativeName>
</protein>
<feature type="binding site" evidence="8">
    <location>
        <position position="134"/>
    </location>
    <ligand>
        <name>glyoxylate</name>
        <dbReference type="ChEBI" id="CHEBI:36655"/>
    </ligand>
</feature>
<keyword evidence="3" id="KW-0560">Oxidoreductase</keyword>
<evidence type="ECO:0000256" key="8">
    <source>
        <dbReference type="PIRSR" id="PIRSR000138-2"/>
    </source>
</evidence>
<dbReference type="Gene3D" id="3.20.20.70">
    <property type="entry name" value="Aldolase class I"/>
    <property type="match status" value="1"/>
</dbReference>